<keyword evidence="2" id="KW-1185">Reference proteome</keyword>
<evidence type="ECO:0000313" key="2">
    <source>
        <dbReference type="Proteomes" id="UP001416858"/>
    </source>
</evidence>
<protein>
    <submittedName>
        <fullName evidence="1">Uncharacterized protein</fullName>
    </submittedName>
</protein>
<proteinExistence type="predicted"/>
<dbReference type="Proteomes" id="UP001416858">
    <property type="component" value="Unassembled WGS sequence"/>
</dbReference>
<comment type="caution">
    <text evidence="1">The sequence shown here is derived from an EMBL/GenBank/DDBJ whole genome shotgun (WGS) entry which is preliminary data.</text>
</comment>
<evidence type="ECO:0000313" key="1">
    <source>
        <dbReference type="EMBL" id="GAA5510078.1"/>
    </source>
</evidence>
<name>A0ABP9W0S3_9BACT</name>
<dbReference type="RefSeq" id="WP_345687690.1">
    <property type="nucleotide sequence ID" value="NZ_BAABRO010000018.1"/>
</dbReference>
<sequence length="155" mass="16963">MVYSGKIQLATLQAFGMEHDLGPDFSGAMIESVWKTQCRSINALAVELAQQCSSEFGLLILMRAAEFTKQRPPSLVSEAAERYNQSVNLGGVLGCIVDASLTASRYRKQRSRILVATEAFMQDTPLDHEPTHAASELQKIIDVICADGTCRASIR</sequence>
<dbReference type="EMBL" id="BAABRO010000018">
    <property type="protein sequence ID" value="GAA5510078.1"/>
    <property type="molecule type" value="Genomic_DNA"/>
</dbReference>
<accession>A0ABP9W0S3</accession>
<organism evidence="1 2">
    <name type="scientific">Novipirellula caenicola</name>
    <dbReference type="NCBI Taxonomy" id="1536901"/>
    <lineage>
        <taxon>Bacteria</taxon>
        <taxon>Pseudomonadati</taxon>
        <taxon>Planctomycetota</taxon>
        <taxon>Planctomycetia</taxon>
        <taxon>Pirellulales</taxon>
        <taxon>Pirellulaceae</taxon>
        <taxon>Novipirellula</taxon>
    </lineage>
</organism>
<reference evidence="1 2" key="1">
    <citation type="submission" date="2024-02" db="EMBL/GenBank/DDBJ databases">
        <title>Rhodopirellula caenicola NBRC 110016.</title>
        <authorList>
            <person name="Ichikawa N."/>
            <person name="Katano-Makiyama Y."/>
            <person name="Hidaka K."/>
        </authorList>
    </citation>
    <scope>NUCLEOTIDE SEQUENCE [LARGE SCALE GENOMIC DNA]</scope>
    <source>
        <strain evidence="1 2">NBRC 110016</strain>
    </source>
</reference>
<gene>
    <name evidence="1" type="ORF">Rcae01_05584</name>
</gene>